<keyword evidence="3" id="KW-1185">Reference proteome</keyword>
<feature type="transmembrane region" description="Helical" evidence="1">
    <location>
        <begin position="135"/>
        <end position="154"/>
    </location>
</feature>
<dbReference type="EMBL" id="JAUNQW010000001">
    <property type="protein sequence ID" value="MDO5456814.1"/>
    <property type="molecule type" value="Genomic_DNA"/>
</dbReference>
<feature type="transmembrane region" description="Helical" evidence="1">
    <location>
        <begin position="232"/>
        <end position="252"/>
    </location>
</feature>
<feature type="transmembrane region" description="Helical" evidence="1">
    <location>
        <begin position="309"/>
        <end position="327"/>
    </location>
</feature>
<reference evidence="2" key="1">
    <citation type="submission" date="2023-07" db="EMBL/GenBank/DDBJ databases">
        <title>Between Cages and Wild: Unraveling the Impact of Captivity on Animal Microbiomes and Antimicrobial Resistance.</title>
        <authorList>
            <person name="Schmartz G.P."/>
            <person name="Rehner J."/>
            <person name="Schuff M.J."/>
            <person name="Becker S.L."/>
            <person name="Kravczyk M."/>
            <person name="Gurevich A."/>
            <person name="Francke R."/>
            <person name="Mueller R."/>
            <person name="Keller V."/>
            <person name="Keller A."/>
        </authorList>
    </citation>
    <scope>NUCLEOTIDE SEQUENCE</scope>
    <source>
        <strain evidence="2">S39M_St_73</strain>
    </source>
</reference>
<dbReference type="Pfam" id="PF07613">
    <property type="entry name" value="DUF1576"/>
    <property type="match status" value="2"/>
</dbReference>
<feature type="transmembrane region" description="Helical" evidence="1">
    <location>
        <begin position="65"/>
        <end position="82"/>
    </location>
</feature>
<comment type="caution">
    <text evidence="2">The sequence shown here is derived from an EMBL/GenBank/DDBJ whole genome shotgun (WGS) entry which is preliminary data.</text>
</comment>
<dbReference type="InterPro" id="IPR011470">
    <property type="entry name" value="DUF1576"/>
</dbReference>
<feature type="transmembrane region" description="Helical" evidence="1">
    <location>
        <begin position="193"/>
        <end position="211"/>
    </location>
</feature>
<dbReference type="Proteomes" id="UP001171751">
    <property type="component" value="Unassembled WGS sequence"/>
</dbReference>
<sequence>MSIRTYILEYYNRITLLILGFILISIGLVYTTDVIELTEGIYNIFIHHHRTESNLLGVAGNTGSLWVNSGLIMISFWLTYVLGRSKMKGIDIAAAIQIFGFSFFSLSLIAVWPSIFGAQLEAKVNGKSAADNLAVAWFTTALSPIVSTIIFHFSGFNPGSFSAVAVAFGLGFVLGFISSMLAGYMKVLHGGRLLFNMGLTTGVVAWFFYNFMRYIGLDIGPIDGIPTPEYDWRPYFTFMMIAFYFILMGAIYDKGLSKYFNTLFWKSTDGGDFCAEYSKGTAWINVGVVSIVALTLVAIVVPNGQLEDGTLAGVFTAAGFGAFGVTLRSWLPMYFTVYIASFFLGGIEGLFAQTSFLSGAIQKLTSIGNISASLHIAGSSPVVRRDGIVPAVIVAVLHMMNTANVSVLTGWMHSYTNGFSQGIVLVLFYPVWYYFSRRHKGNDVETIQYK</sequence>
<feature type="transmembrane region" description="Helical" evidence="1">
    <location>
        <begin position="388"/>
        <end position="412"/>
    </location>
</feature>
<proteinExistence type="predicted"/>
<feature type="transmembrane region" description="Helical" evidence="1">
    <location>
        <begin position="94"/>
        <end position="115"/>
    </location>
</feature>
<evidence type="ECO:0000313" key="2">
    <source>
        <dbReference type="EMBL" id="MDO5456814.1"/>
    </source>
</evidence>
<keyword evidence="1" id="KW-1133">Transmembrane helix</keyword>
<feature type="transmembrane region" description="Helical" evidence="1">
    <location>
        <begin position="161"/>
        <end position="181"/>
    </location>
</feature>
<keyword evidence="1" id="KW-0812">Transmembrane</keyword>
<feature type="transmembrane region" description="Helical" evidence="1">
    <location>
        <begin position="282"/>
        <end position="302"/>
    </location>
</feature>
<name>A0AA43UAW7_9LACT</name>
<evidence type="ECO:0000313" key="3">
    <source>
        <dbReference type="Proteomes" id="UP001171751"/>
    </source>
</evidence>
<keyword evidence="1" id="KW-0472">Membrane</keyword>
<organism evidence="2 3">
    <name type="scientific">Atopococcus tabaci</name>
    <dbReference type="NCBI Taxonomy" id="269774"/>
    <lineage>
        <taxon>Bacteria</taxon>
        <taxon>Bacillati</taxon>
        <taxon>Bacillota</taxon>
        <taxon>Bacilli</taxon>
        <taxon>Lactobacillales</taxon>
        <taxon>Carnobacteriaceae</taxon>
        <taxon>Atopococcus</taxon>
    </lineage>
</organism>
<dbReference type="AlphaFoldDB" id="A0AA43UAW7"/>
<feature type="transmembrane region" description="Helical" evidence="1">
    <location>
        <begin position="418"/>
        <end position="435"/>
    </location>
</feature>
<feature type="transmembrane region" description="Helical" evidence="1">
    <location>
        <begin position="12"/>
        <end position="30"/>
    </location>
</feature>
<feature type="transmembrane region" description="Helical" evidence="1">
    <location>
        <begin position="333"/>
        <end position="352"/>
    </location>
</feature>
<protein>
    <submittedName>
        <fullName evidence="2">DUF1576 domain-containing protein</fullName>
    </submittedName>
</protein>
<accession>A0AA43UAW7</accession>
<gene>
    <name evidence="2" type="ORF">Q4F26_00575</name>
</gene>
<evidence type="ECO:0000256" key="1">
    <source>
        <dbReference type="SAM" id="Phobius"/>
    </source>
</evidence>